<dbReference type="Pfam" id="PF00252">
    <property type="entry name" value="Ribosomal_L16"/>
    <property type="match status" value="1"/>
</dbReference>
<dbReference type="EMBL" id="MG202006">
    <property type="protein sequence ID" value="ATY40844.1"/>
    <property type="molecule type" value="Genomic_DNA"/>
</dbReference>
<dbReference type="GO" id="GO:0032543">
    <property type="term" value="P:mitochondrial translation"/>
    <property type="evidence" value="ECO:0007669"/>
    <property type="project" value="TreeGrafter"/>
</dbReference>
<dbReference type="PANTHER" id="PTHR12220">
    <property type="entry name" value="50S/60S RIBOSOMAL PROTEIN L16"/>
    <property type="match status" value="1"/>
</dbReference>
<evidence type="ECO:0000256" key="5">
    <source>
        <dbReference type="SAM" id="Phobius"/>
    </source>
</evidence>
<geneLocation type="mitochondrion" evidence="6"/>
<reference evidence="6" key="2">
    <citation type="journal article" date="2014" name="PLoS ONE">
        <title>Description of Colponema vietnamica sp.n. and Acavomonas peruviana n. gen. n. sp., two new alveolate phyla (Colponemidia nom. nov. and Acavomonidia nom. nov.) and their contributions to reconstructing the ancestral state of alveolates and eukaryotes.</title>
        <authorList>
            <person name="Tikhonenkov D.V."/>
            <person name="Janouskovec J."/>
            <person name="Mylnikov A.P."/>
            <person name="Mikhailov K.V."/>
            <person name="Simdyanov T.G."/>
            <person name="Aleoshin V.V."/>
            <person name="Keeling P.J."/>
        </authorList>
    </citation>
    <scope>NUCLEOTIDE SEQUENCE</scope>
    <source>
        <strain evidence="6">Colp-7a</strain>
    </source>
</reference>
<dbReference type="NCBIfam" id="TIGR01164">
    <property type="entry name" value="rplP_bact"/>
    <property type="match status" value="1"/>
</dbReference>
<dbReference type="InterPro" id="IPR000114">
    <property type="entry name" value="Ribosomal_uL16_bact-type"/>
</dbReference>
<reference evidence="6" key="1">
    <citation type="journal article" date="2013" name="Curr. Biol.">
        <title>Colponemids represent multiple ancient alveolate lineages.</title>
        <authorList>
            <person name="Janouskovec J."/>
            <person name="Tikhonenkov D.V."/>
            <person name="Mikhailov K.V."/>
            <person name="Simdyanov T.G."/>
            <person name="Aleoshin V.V."/>
            <person name="Mylnikov A.P."/>
            <person name="Keeling P.J."/>
        </authorList>
    </citation>
    <scope>NUCLEOTIDE SEQUENCE</scope>
    <source>
        <strain evidence="6">Colp-7a</strain>
    </source>
</reference>
<keyword evidence="6" id="KW-0496">Mitochondrion</keyword>
<dbReference type="GO" id="GO:0019843">
    <property type="term" value="F:rRNA binding"/>
    <property type="evidence" value="ECO:0007669"/>
    <property type="project" value="InterPro"/>
</dbReference>
<dbReference type="EMBL" id="KF651059">
    <property type="protein sequence ID" value="AHA41624.1"/>
    <property type="molecule type" value="Genomic_DNA"/>
</dbReference>
<dbReference type="SUPFAM" id="SSF54686">
    <property type="entry name" value="Ribosomal protein L16p/L10e"/>
    <property type="match status" value="1"/>
</dbReference>
<evidence type="ECO:0000256" key="2">
    <source>
        <dbReference type="ARBA" id="ARBA00022980"/>
    </source>
</evidence>
<comment type="similarity">
    <text evidence="1 4">Belongs to the universal ribosomal protein uL16 family.</text>
</comment>
<reference evidence="7" key="3">
    <citation type="journal article" date="2017" name="Curr. Biol.">
        <title>A New Lineage of Eukaryotes Illuminates Early Mitochondrial Genome Reduction.</title>
        <authorList>
            <person name="Janouskovec J."/>
            <person name="Tikhonenkov D.V."/>
            <person name="Burki F."/>
            <person name="Howe A.T."/>
            <person name="Rohwer F.L."/>
            <person name="Mylnikov A.P."/>
            <person name="Keeling P.J."/>
        </authorList>
    </citation>
    <scope>NUCLEOTIDE SEQUENCE</scope>
    <source>
        <strain evidence="7">Colp-7a</strain>
    </source>
</reference>
<dbReference type="InterPro" id="IPR016180">
    <property type="entry name" value="Ribosomal_uL16_dom"/>
</dbReference>
<dbReference type="Gene3D" id="3.90.1170.10">
    <property type="entry name" value="Ribosomal protein L10e/L16"/>
    <property type="match status" value="1"/>
</dbReference>
<name>V5KVH1_9ALVE</name>
<proteinExistence type="inferred from homology"/>
<dbReference type="InterPro" id="IPR047873">
    <property type="entry name" value="Ribosomal_uL16"/>
</dbReference>
<feature type="transmembrane region" description="Helical" evidence="5">
    <location>
        <begin position="30"/>
        <end position="48"/>
    </location>
</feature>
<organism evidence="6">
    <name type="scientific">Colponema vietnamica</name>
    <dbReference type="NCBI Taxonomy" id="1492817"/>
    <lineage>
        <taxon>Eukaryota</taxon>
        <taxon>Sar</taxon>
        <taxon>Alveolata</taxon>
        <taxon>Colponemida</taxon>
        <taxon>Colponemidia</taxon>
        <taxon>Colponema</taxon>
    </lineage>
</organism>
<keyword evidence="3 4" id="KW-0687">Ribonucleoprotein</keyword>
<dbReference type="PRINTS" id="PR00060">
    <property type="entry name" value="RIBOSOMALL16"/>
</dbReference>
<evidence type="ECO:0000256" key="1">
    <source>
        <dbReference type="ARBA" id="ARBA00008931"/>
    </source>
</evidence>
<dbReference type="InterPro" id="IPR036920">
    <property type="entry name" value="Ribosomal_uL16_sf"/>
</dbReference>
<dbReference type="AlphaFoldDB" id="V5KVH1"/>
<dbReference type="CDD" id="cd01433">
    <property type="entry name" value="Ribosomal_L16_L10e"/>
    <property type="match status" value="1"/>
</dbReference>
<sequence>MKKNPDNLKFRKYHKGRVAVKETYLNNKKFVYFGTFLGIMAIGSGRITSKQIETIRLLLSKRLKKRKGFYKIRLFSDVPVTQKPVESRMGKGKGAVKYWAMRVSSGKVLLECGGKSSLNNLIKVLRQVQSKFSIRTKIVNLNFKVSKSRSRYSRIKFKI</sequence>
<keyword evidence="5" id="KW-1133">Transmembrane helix</keyword>
<dbReference type="InterPro" id="IPR020798">
    <property type="entry name" value="Ribosomal_uL16_CS"/>
</dbReference>
<keyword evidence="5" id="KW-0472">Membrane</keyword>
<evidence type="ECO:0000256" key="4">
    <source>
        <dbReference type="RuleBase" id="RU004413"/>
    </source>
</evidence>
<dbReference type="GO" id="GO:0005762">
    <property type="term" value="C:mitochondrial large ribosomal subunit"/>
    <property type="evidence" value="ECO:0007669"/>
    <property type="project" value="TreeGrafter"/>
</dbReference>
<evidence type="ECO:0000313" key="6">
    <source>
        <dbReference type="EMBL" id="AHA41624.1"/>
    </source>
</evidence>
<dbReference type="GO" id="GO:0003735">
    <property type="term" value="F:structural constituent of ribosome"/>
    <property type="evidence" value="ECO:0007669"/>
    <property type="project" value="InterPro"/>
</dbReference>
<protein>
    <submittedName>
        <fullName evidence="6">Ribosomal protein L16</fullName>
    </submittedName>
</protein>
<accession>V5KVH1</accession>
<evidence type="ECO:0000256" key="3">
    <source>
        <dbReference type="ARBA" id="ARBA00023274"/>
    </source>
</evidence>
<dbReference type="PROSITE" id="PS00701">
    <property type="entry name" value="RIBOSOMAL_L16_2"/>
    <property type="match status" value="1"/>
</dbReference>
<dbReference type="PANTHER" id="PTHR12220:SF13">
    <property type="entry name" value="LARGE RIBOSOMAL SUBUNIT PROTEIN UL16M"/>
    <property type="match status" value="1"/>
</dbReference>
<gene>
    <name evidence="6" type="primary">rpl16</name>
</gene>
<keyword evidence="2 4" id="KW-0689">Ribosomal protein</keyword>
<evidence type="ECO:0000313" key="7">
    <source>
        <dbReference type="EMBL" id="ATY40844.1"/>
    </source>
</evidence>
<keyword evidence="5" id="KW-0812">Transmembrane</keyword>